<keyword evidence="1" id="KW-0472">Membrane</keyword>
<evidence type="ECO:0000313" key="6">
    <source>
        <dbReference type="EMBL" id="SUN13387.1"/>
    </source>
</evidence>
<evidence type="ECO:0000313" key="7">
    <source>
        <dbReference type="Proteomes" id="UP000035346"/>
    </source>
</evidence>
<dbReference type="Pfam" id="PF09922">
    <property type="entry name" value="LiaF-like_C"/>
    <property type="match status" value="1"/>
</dbReference>
<protein>
    <submittedName>
        <fullName evidence="4 5">Transporter</fullName>
    </submittedName>
</protein>
<feature type="transmembrane region" description="Helical" evidence="1">
    <location>
        <begin position="29"/>
        <end position="45"/>
    </location>
</feature>
<evidence type="ECO:0000313" key="5">
    <source>
        <dbReference type="EMBL" id="SQA17726.1"/>
    </source>
</evidence>
<dbReference type="InterPro" id="IPR016975">
    <property type="entry name" value="Cell_wall_LiaF"/>
</dbReference>
<dbReference type="GO" id="GO:0016020">
    <property type="term" value="C:membrane"/>
    <property type="evidence" value="ECO:0007669"/>
    <property type="project" value="InterPro"/>
</dbReference>
<evidence type="ECO:0000259" key="2">
    <source>
        <dbReference type="Pfam" id="PF09922"/>
    </source>
</evidence>
<dbReference type="InterPro" id="IPR047793">
    <property type="entry name" value="LiaF_C"/>
</dbReference>
<gene>
    <name evidence="5" type="ORF">NCTC8181_00684</name>
    <name evidence="6" type="ORF">NCTC8185_00569</name>
    <name evidence="4" type="ORF">WA04_04585</name>
</gene>
<comment type="caution">
    <text evidence="5">The sequence shown here is derived from an EMBL/GenBank/DDBJ whole genome shotgun (WGS) entry which is preliminary data.</text>
</comment>
<reference evidence="8 9" key="2">
    <citation type="submission" date="2018-06" db="EMBL/GenBank/DDBJ databases">
        <authorList>
            <consortium name="Pathogen Informatics"/>
            <person name="Doyle S."/>
        </authorList>
    </citation>
    <scope>NUCLEOTIDE SEQUENCE [LARGE SCALE GENOMIC DNA]</scope>
    <source>
        <strain evidence="5 8">NCTC8181</strain>
        <strain evidence="6 9">NCTC8185</strain>
    </source>
</reference>
<dbReference type="Proteomes" id="UP000254076">
    <property type="component" value="Unassembled WGS sequence"/>
</dbReference>
<evidence type="ECO:0000313" key="4">
    <source>
        <dbReference type="EMBL" id="KLL39647.1"/>
    </source>
</evidence>
<dbReference type="Pfam" id="PF24661">
    <property type="entry name" value="DUF7649"/>
    <property type="match status" value="1"/>
</dbReference>
<dbReference type="Proteomes" id="UP000250200">
    <property type="component" value="Unassembled WGS sequence"/>
</dbReference>
<sequence length="231" mass="26793">MKKFQFFLLVEAVVLVMGLMKILSDDWTSFIFILALILLALRFYNNDSRHNFLLTTSLLLLFLIFMLNPYIIAAVVFAVLYVLINHFSQVKKKNRYALIQFKNHQLDVKTTRNQWLGTDQHESDFYDFEDINIIRISGTDTIDLTNVIVSGQDNVIIIQKVFGDTKVLVPLDVAVKADISSVYGSVQYFDFEEYDLRNESIKLSQEEEYYLLKRVKLVVNTIAGKVEVSRK</sequence>
<keyword evidence="1" id="KW-0812">Transmembrane</keyword>
<dbReference type="InterPro" id="IPR056066">
    <property type="entry name" value="DUF7649"/>
</dbReference>
<accession>A0A0H1UXD0</accession>
<evidence type="ECO:0000313" key="9">
    <source>
        <dbReference type="Proteomes" id="UP000254076"/>
    </source>
</evidence>
<evidence type="ECO:0000313" key="8">
    <source>
        <dbReference type="Proteomes" id="UP000250200"/>
    </source>
</evidence>
<feature type="domain" description="DUF7649" evidence="3">
    <location>
        <begin position="1"/>
        <end position="85"/>
    </location>
</feature>
<reference evidence="4 7" key="1">
    <citation type="journal article" date="2015" name="PLoS ONE">
        <title>Genomic analysis reveals the molecular basis for capsule loss in the group B streptococcus population.</title>
        <authorList>
            <consortium name="DEVANI Consortium"/>
            <person name="Rosini R."/>
            <person name="Campisi E."/>
            <person name="De Chiara M."/>
            <person name="Tettelin H."/>
            <person name="Rinaudo D."/>
            <person name="Toniolo C."/>
            <person name="Metruccio M."/>
            <person name="Guidotti S."/>
            <person name="Sorensen U.B."/>
            <person name="Kilian M."/>
            <person name="Ramirez M."/>
            <person name="Janulczyk R."/>
            <person name="Donati C."/>
            <person name="Grandi G."/>
            <person name="Margarit I."/>
        </authorList>
    </citation>
    <scope>NUCLEOTIDE SEQUENCE [LARGE SCALE GENOMIC DNA]</scope>
    <source>
        <strain evidence="4 7">DK-B-USS-215</strain>
    </source>
</reference>
<dbReference type="AlphaFoldDB" id="A0A0H1UXD0"/>
<feature type="transmembrane region" description="Helical" evidence="1">
    <location>
        <begin position="7"/>
        <end position="23"/>
    </location>
</feature>
<dbReference type="EMBL" id="UAVB01000001">
    <property type="protein sequence ID" value="SQA17726.1"/>
    <property type="molecule type" value="Genomic_DNA"/>
</dbReference>
<dbReference type="InterPro" id="IPR024425">
    <property type="entry name" value="LiaF-like_C"/>
</dbReference>
<evidence type="ECO:0000259" key="3">
    <source>
        <dbReference type="Pfam" id="PF24661"/>
    </source>
</evidence>
<name>A0A0H1UXD0_STRAG</name>
<dbReference type="PIRSF" id="PIRSF031509">
    <property type="entry name" value="Cell_wall_LiaF/YvqF"/>
    <property type="match status" value="1"/>
</dbReference>
<dbReference type="EMBL" id="LBKL01000054">
    <property type="protein sequence ID" value="KLL39647.1"/>
    <property type="molecule type" value="Genomic_DNA"/>
</dbReference>
<feature type="domain" description="Cell wall-active antibiotics response LiaF-like C-terminal" evidence="2">
    <location>
        <begin position="115"/>
        <end position="228"/>
    </location>
</feature>
<dbReference type="Proteomes" id="UP000035346">
    <property type="component" value="Unassembled WGS sequence"/>
</dbReference>
<proteinExistence type="predicted"/>
<feature type="transmembrane region" description="Helical" evidence="1">
    <location>
        <begin position="57"/>
        <end position="84"/>
    </location>
</feature>
<keyword evidence="1" id="KW-1133">Transmembrane helix</keyword>
<evidence type="ECO:0000256" key="1">
    <source>
        <dbReference type="SAM" id="Phobius"/>
    </source>
</evidence>
<organism evidence="5 8">
    <name type="scientific">Streptococcus agalactiae</name>
    <dbReference type="NCBI Taxonomy" id="1311"/>
    <lineage>
        <taxon>Bacteria</taxon>
        <taxon>Bacillati</taxon>
        <taxon>Bacillota</taxon>
        <taxon>Bacilli</taxon>
        <taxon>Lactobacillales</taxon>
        <taxon>Streptococcaceae</taxon>
        <taxon>Streptococcus</taxon>
    </lineage>
</organism>
<dbReference type="RefSeq" id="WP_000714457.1">
    <property type="nucleotide sequence ID" value="NZ_CP021870.1"/>
</dbReference>
<dbReference type="EMBL" id="UHEQ01000004">
    <property type="protein sequence ID" value="SUN13387.1"/>
    <property type="molecule type" value="Genomic_DNA"/>
</dbReference>
<dbReference type="NCBIfam" id="NF040535">
    <property type="entry name" value="LiaF_C_term"/>
    <property type="match status" value="1"/>
</dbReference>